<accession>A0A4R0MTT7</accession>
<dbReference type="InterPro" id="IPR051330">
    <property type="entry name" value="Phosphatase_reg/MetRdx"/>
</dbReference>
<comment type="similarity">
    <text evidence="1">Belongs to the free Met sulfoxide reductase family.</text>
</comment>
<comment type="caution">
    <text evidence="3">The sequence shown here is derived from an EMBL/GenBank/DDBJ whole genome shotgun (WGS) entry which is preliminary data.</text>
</comment>
<proteinExistence type="inferred from homology"/>
<feature type="domain" description="GAF" evidence="2">
    <location>
        <begin position="38"/>
        <end position="155"/>
    </location>
</feature>
<dbReference type="OrthoDB" id="9796252at2"/>
<dbReference type="GO" id="GO:0005829">
    <property type="term" value="C:cytosol"/>
    <property type="evidence" value="ECO:0007669"/>
    <property type="project" value="TreeGrafter"/>
</dbReference>
<protein>
    <submittedName>
        <fullName evidence="3">GAF domain-containing protein</fullName>
    </submittedName>
</protein>
<evidence type="ECO:0000313" key="3">
    <source>
        <dbReference type="EMBL" id="TCC90485.1"/>
    </source>
</evidence>
<dbReference type="Gene3D" id="3.30.450.40">
    <property type="match status" value="1"/>
</dbReference>
<dbReference type="SUPFAM" id="SSF55781">
    <property type="entry name" value="GAF domain-like"/>
    <property type="match status" value="1"/>
</dbReference>
<dbReference type="InterPro" id="IPR029016">
    <property type="entry name" value="GAF-like_dom_sf"/>
</dbReference>
<dbReference type="Proteomes" id="UP000292884">
    <property type="component" value="Unassembled WGS sequence"/>
</dbReference>
<sequence length="158" mass="17526">MAEDLTIAKTGTKEEQYQSLIPQIEALLYGESDLIANLANLCAALKEQFNWFWVGFYLIKNDELVLGPFQGPVACTRIKMGKGVCGTSWQKAETIIVPNVDEFPGHIACASASKSEIVLPLYKGENIIGVLDVDSEYLAHFDEVDDRYLNQIINLLNA</sequence>
<dbReference type="FunFam" id="3.30.450.40:FF:000008">
    <property type="entry name" value="GAF domain-containing proteins"/>
    <property type="match status" value="1"/>
</dbReference>
<gene>
    <name evidence="3" type="ORF">EZ428_14525</name>
</gene>
<evidence type="ECO:0000259" key="2">
    <source>
        <dbReference type="Pfam" id="PF13185"/>
    </source>
</evidence>
<dbReference type="PANTHER" id="PTHR21021:SF15">
    <property type="entry name" value="FREE METHIONINE-R-SULFOXIDE REDUCTASE"/>
    <property type="match status" value="1"/>
</dbReference>
<dbReference type="InterPro" id="IPR003018">
    <property type="entry name" value="GAF"/>
</dbReference>
<organism evidence="3 4">
    <name type="scientific">Pedobacter frigiditerrae</name>
    <dbReference type="NCBI Taxonomy" id="2530452"/>
    <lineage>
        <taxon>Bacteria</taxon>
        <taxon>Pseudomonadati</taxon>
        <taxon>Bacteroidota</taxon>
        <taxon>Sphingobacteriia</taxon>
        <taxon>Sphingobacteriales</taxon>
        <taxon>Sphingobacteriaceae</taxon>
        <taxon>Pedobacter</taxon>
    </lineage>
</organism>
<evidence type="ECO:0000313" key="4">
    <source>
        <dbReference type="Proteomes" id="UP000292884"/>
    </source>
</evidence>
<dbReference type="GO" id="GO:0033745">
    <property type="term" value="F:L-methionine-(R)-S-oxide reductase activity"/>
    <property type="evidence" value="ECO:0007669"/>
    <property type="project" value="TreeGrafter"/>
</dbReference>
<dbReference type="RefSeq" id="WP_131553884.1">
    <property type="nucleotide sequence ID" value="NZ_SJSK01000003.1"/>
</dbReference>
<keyword evidence="4" id="KW-1185">Reference proteome</keyword>
<reference evidence="3 4" key="1">
    <citation type="submission" date="2019-02" db="EMBL/GenBank/DDBJ databases">
        <title>Pedobacter sp. RP-1-13 sp. nov., isolated from Arctic soil.</title>
        <authorList>
            <person name="Dahal R.H."/>
        </authorList>
    </citation>
    <scope>NUCLEOTIDE SEQUENCE [LARGE SCALE GENOMIC DNA]</scope>
    <source>
        <strain evidence="3 4">RP-1-13</strain>
    </source>
</reference>
<evidence type="ECO:0000256" key="1">
    <source>
        <dbReference type="ARBA" id="ARBA00038454"/>
    </source>
</evidence>
<dbReference type="AlphaFoldDB" id="A0A4R0MTT7"/>
<name>A0A4R0MTT7_9SPHI</name>
<dbReference type="EMBL" id="SJSK01000003">
    <property type="protein sequence ID" value="TCC90485.1"/>
    <property type="molecule type" value="Genomic_DNA"/>
</dbReference>
<dbReference type="Pfam" id="PF13185">
    <property type="entry name" value="GAF_2"/>
    <property type="match status" value="1"/>
</dbReference>
<dbReference type="PANTHER" id="PTHR21021">
    <property type="entry name" value="GAF/PUTATIVE CYTOSKELETAL PROTEIN"/>
    <property type="match status" value="1"/>
</dbReference>